<sequence length="304" mass="33308">MNVLNILNMRRKIKLKKCLPVLFYGLTMLCGLPSLGQEVLFSTLDEVRKPVPLAPNLSTITNTKELIIMDDFKLSKKSQITQFNFVGQLGKATPENIALIKGVRLYILRAFTTGQPLSEASSLNYFELIREYAPGLKIIQQGDQVIIGIDIKSLGFDMILEAGTYGIAFAPIIATEGMSPDKVWSWFPGTDFGNEAVVWDNGGWSSTGSGSVAFSIEGKKVTLGISKSDIQTVTAKVYPNPSYDVFKISTPKEIVSVVVYNGNGQLVLQSQSETVDLSASPKGIYFLTMTCNDGTQVREKLIKT</sequence>
<dbReference type="InterPro" id="IPR026444">
    <property type="entry name" value="Secre_tail"/>
</dbReference>
<organism evidence="3 4">
    <name type="scientific">Flavobacterium supellecticarium</name>
    <dbReference type="NCBI Taxonomy" id="2565924"/>
    <lineage>
        <taxon>Bacteria</taxon>
        <taxon>Pseudomonadati</taxon>
        <taxon>Bacteroidota</taxon>
        <taxon>Flavobacteriia</taxon>
        <taxon>Flavobacteriales</taxon>
        <taxon>Flavobacteriaceae</taxon>
        <taxon>Flavobacterium</taxon>
    </lineage>
</organism>
<dbReference type="Pfam" id="PF18962">
    <property type="entry name" value="Por_Secre_tail"/>
    <property type="match status" value="1"/>
</dbReference>
<evidence type="ECO:0000256" key="1">
    <source>
        <dbReference type="ARBA" id="ARBA00022729"/>
    </source>
</evidence>
<evidence type="ECO:0000259" key="2">
    <source>
        <dbReference type="Pfam" id="PF18962"/>
    </source>
</evidence>
<dbReference type="NCBIfam" id="TIGR04183">
    <property type="entry name" value="Por_Secre_tail"/>
    <property type="match status" value="1"/>
</dbReference>
<proteinExistence type="predicted"/>
<feature type="domain" description="Secretion system C-terminal sorting" evidence="2">
    <location>
        <begin position="237"/>
        <end position="302"/>
    </location>
</feature>
<keyword evidence="4" id="KW-1185">Reference proteome</keyword>
<reference evidence="3 4" key="1">
    <citation type="submission" date="2019-04" db="EMBL/GenBank/DDBJ databases">
        <title>Flavobacterium sp. nov. isolated from construction timber.</title>
        <authorList>
            <person name="Lin S.-Y."/>
            <person name="Chang C.-T."/>
            <person name="Young C.-C."/>
        </authorList>
    </citation>
    <scope>NUCLEOTIDE SEQUENCE [LARGE SCALE GENOMIC DNA]</scope>
    <source>
        <strain evidence="3 4">CC-CTC003</strain>
    </source>
</reference>
<gene>
    <name evidence="3" type="ORF">E6C50_10955</name>
</gene>
<protein>
    <submittedName>
        <fullName evidence="3">T9SS type A sorting domain-containing protein</fullName>
    </submittedName>
</protein>
<dbReference type="Proteomes" id="UP000307507">
    <property type="component" value="Unassembled WGS sequence"/>
</dbReference>
<keyword evidence="1" id="KW-0732">Signal</keyword>
<dbReference type="AlphaFoldDB" id="A0A4S3ZVL2"/>
<comment type="caution">
    <text evidence="3">The sequence shown here is derived from an EMBL/GenBank/DDBJ whole genome shotgun (WGS) entry which is preliminary data.</text>
</comment>
<evidence type="ECO:0000313" key="4">
    <source>
        <dbReference type="Proteomes" id="UP000307507"/>
    </source>
</evidence>
<dbReference type="OrthoDB" id="9803461at2"/>
<dbReference type="EMBL" id="SSNZ01000004">
    <property type="protein sequence ID" value="THF49864.1"/>
    <property type="molecule type" value="Genomic_DNA"/>
</dbReference>
<evidence type="ECO:0000313" key="3">
    <source>
        <dbReference type="EMBL" id="THF49864.1"/>
    </source>
</evidence>
<accession>A0A4S3ZVL2</accession>
<name>A0A4S3ZVL2_9FLAO</name>